<proteinExistence type="predicted"/>
<dbReference type="HOGENOM" id="CLU_197041_0_0_1"/>
<sequence>MQVREQKKSEYGSVAKQSQSHEAWLSERYAWLGEIRRFWTSNADVAETQWGRNLSMAKQNMELGFGNHFDYWNLKLLHH</sequence>
<dbReference type="Proteomes" id="UP000002051">
    <property type="component" value="Chromosome 6"/>
</dbReference>
<feature type="compositionally biased region" description="Basic and acidic residues" evidence="1">
    <location>
        <begin position="1"/>
        <end position="10"/>
    </location>
</feature>
<dbReference type="EnsemblPlants" id="KEH25676">
    <property type="protein sequence ID" value="KEH25676"/>
    <property type="gene ID" value="MTR_6g033465"/>
</dbReference>
<keyword evidence="4" id="KW-1185">Reference proteome</keyword>
<reference evidence="2 4" key="2">
    <citation type="journal article" date="2014" name="BMC Genomics">
        <title>An improved genome release (version Mt4.0) for the model legume Medicago truncatula.</title>
        <authorList>
            <person name="Tang H."/>
            <person name="Krishnakumar V."/>
            <person name="Bidwell S."/>
            <person name="Rosen B."/>
            <person name="Chan A."/>
            <person name="Zhou S."/>
            <person name="Gentzbittel L."/>
            <person name="Childs K.L."/>
            <person name="Yandell M."/>
            <person name="Gundlach H."/>
            <person name="Mayer K.F."/>
            <person name="Schwartz D.C."/>
            <person name="Town C.D."/>
        </authorList>
    </citation>
    <scope>GENOME REANNOTATION</scope>
    <source>
        <strain evidence="2">A17</strain>
        <strain evidence="3 4">cv. Jemalong A17</strain>
    </source>
</reference>
<protein>
    <submittedName>
        <fullName evidence="2 3">Uncharacterized protein</fullName>
    </submittedName>
</protein>
<evidence type="ECO:0000313" key="4">
    <source>
        <dbReference type="Proteomes" id="UP000002051"/>
    </source>
</evidence>
<accession>A0A072U8H1</accession>
<dbReference type="AlphaFoldDB" id="A0A072U8H1"/>
<reference evidence="2 4" key="1">
    <citation type="journal article" date="2011" name="Nature">
        <title>The Medicago genome provides insight into the evolution of rhizobial symbioses.</title>
        <authorList>
            <person name="Young N.D."/>
            <person name="Debelle F."/>
            <person name="Oldroyd G.E."/>
            <person name="Geurts R."/>
            <person name="Cannon S.B."/>
            <person name="Udvardi M.K."/>
            <person name="Benedito V.A."/>
            <person name="Mayer K.F."/>
            <person name="Gouzy J."/>
            <person name="Schoof H."/>
            <person name="Van de Peer Y."/>
            <person name="Proost S."/>
            <person name="Cook D.R."/>
            <person name="Meyers B.C."/>
            <person name="Spannagl M."/>
            <person name="Cheung F."/>
            <person name="De Mita S."/>
            <person name="Krishnakumar V."/>
            <person name="Gundlach H."/>
            <person name="Zhou S."/>
            <person name="Mudge J."/>
            <person name="Bharti A.K."/>
            <person name="Murray J.D."/>
            <person name="Naoumkina M.A."/>
            <person name="Rosen B."/>
            <person name="Silverstein K.A."/>
            <person name="Tang H."/>
            <person name="Rombauts S."/>
            <person name="Zhao P.X."/>
            <person name="Zhou P."/>
            <person name="Barbe V."/>
            <person name="Bardou P."/>
            <person name="Bechner M."/>
            <person name="Bellec A."/>
            <person name="Berger A."/>
            <person name="Berges H."/>
            <person name="Bidwell S."/>
            <person name="Bisseling T."/>
            <person name="Choisne N."/>
            <person name="Couloux A."/>
            <person name="Denny R."/>
            <person name="Deshpande S."/>
            <person name="Dai X."/>
            <person name="Doyle J.J."/>
            <person name="Dudez A.M."/>
            <person name="Farmer A.D."/>
            <person name="Fouteau S."/>
            <person name="Franken C."/>
            <person name="Gibelin C."/>
            <person name="Gish J."/>
            <person name="Goldstein S."/>
            <person name="Gonzalez A.J."/>
            <person name="Green P.J."/>
            <person name="Hallab A."/>
            <person name="Hartog M."/>
            <person name="Hua A."/>
            <person name="Humphray S.J."/>
            <person name="Jeong D.H."/>
            <person name="Jing Y."/>
            <person name="Jocker A."/>
            <person name="Kenton S.M."/>
            <person name="Kim D.J."/>
            <person name="Klee K."/>
            <person name="Lai H."/>
            <person name="Lang C."/>
            <person name="Lin S."/>
            <person name="Macmil S.L."/>
            <person name="Magdelenat G."/>
            <person name="Matthews L."/>
            <person name="McCorrison J."/>
            <person name="Monaghan E.L."/>
            <person name="Mun J.H."/>
            <person name="Najar F.Z."/>
            <person name="Nicholson C."/>
            <person name="Noirot C."/>
            <person name="O'Bleness M."/>
            <person name="Paule C.R."/>
            <person name="Poulain J."/>
            <person name="Prion F."/>
            <person name="Qin B."/>
            <person name="Qu C."/>
            <person name="Retzel E.F."/>
            <person name="Riddle C."/>
            <person name="Sallet E."/>
            <person name="Samain S."/>
            <person name="Samson N."/>
            <person name="Sanders I."/>
            <person name="Saurat O."/>
            <person name="Scarpelli C."/>
            <person name="Schiex T."/>
            <person name="Segurens B."/>
            <person name="Severin A.J."/>
            <person name="Sherrier D.J."/>
            <person name="Shi R."/>
            <person name="Sims S."/>
            <person name="Singer S.R."/>
            <person name="Sinharoy S."/>
            <person name="Sterck L."/>
            <person name="Viollet A."/>
            <person name="Wang B.B."/>
            <person name="Wang K."/>
            <person name="Wang M."/>
            <person name="Wang X."/>
            <person name="Warfsmann J."/>
            <person name="Weissenbach J."/>
            <person name="White D.D."/>
            <person name="White J.D."/>
            <person name="Wiley G.B."/>
            <person name="Wincker P."/>
            <person name="Xing Y."/>
            <person name="Yang L."/>
            <person name="Yao Z."/>
            <person name="Ying F."/>
            <person name="Zhai J."/>
            <person name="Zhou L."/>
            <person name="Zuber A."/>
            <person name="Denarie J."/>
            <person name="Dixon R.A."/>
            <person name="May G.D."/>
            <person name="Schwartz D.C."/>
            <person name="Rogers J."/>
            <person name="Quetier F."/>
            <person name="Town C.D."/>
            <person name="Roe B.A."/>
        </authorList>
    </citation>
    <scope>NUCLEOTIDE SEQUENCE [LARGE SCALE GENOMIC DNA]</scope>
    <source>
        <strain evidence="2">A17</strain>
        <strain evidence="3 4">cv. Jemalong A17</strain>
    </source>
</reference>
<feature type="region of interest" description="Disordered" evidence="1">
    <location>
        <begin position="1"/>
        <end position="21"/>
    </location>
</feature>
<evidence type="ECO:0000313" key="3">
    <source>
        <dbReference type="EnsemblPlants" id="KEH25676"/>
    </source>
</evidence>
<gene>
    <name evidence="2" type="ordered locus">MTR_6g033465</name>
</gene>
<evidence type="ECO:0000313" key="2">
    <source>
        <dbReference type="EMBL" id="KEH25676.1"/>
    </source>
</evidence>
<dbReference type="EMBL" id="CM001222">
    <property type="protein sequence ID" value="KEH25676.1"/>
    <property type="molecule type" value="Genomic_DNA"/>
</dbReference>
<reference evidence="3" key="3">
    <citation type="submission" date="2015-04" db="UniProtKB">
        <authorList>
            <consortium name="EnsemblPlants"/>
        </authorList>
    </citation>
    <scope>IDENTIFICATION</scope>
    <source>
        <strain evidence="3">cv. Jemalong A17</strain>
    </source>
</reference>
<evidence type="ECO:0000256" key="1">
    <source>
        <dbReference type="SAM" id="MobiDB-lite"/>
    </source>
</evidence>
<organism evidence="2 4">
    <name type="scientific">Medicago truncatula</name>
    <name type="common">Barrel medic</name>
    <name type="synonym">Medicago tribuloides</name>
    <dbReference type="NCBI Taxonomy" id="3880"/>
    <lineage>
        <taxon>Eukaryota</taxon>
        <taxon>Viridiplantae</taxon>
        <taxon>Streptophyta</taxon>
        <taxon>Embryophyta</taxon>
        <taxon>Tracheophyta</taxon>
        <taxon>Spermatophyta</taxon>
        <taxon>Magnoliopsida</taxon>
        <taxon>eudicotyledons</taxon>
        <taxon>Gunneridae</taxon>
        <taxon>Pentapetalae</taxon>
        <taxon>rosids</taxon>
        <taxon>fabids</taxon>
        <taxon>Fabales</taxon>
        <taxon>Fabaceae</taxon>
        <taxon>Papilionoideae</taxon>
        <taxon>50 kb inversion clade</taxon>
        <taxon>NPAAA clade</taxon>
        <taxon>Hologalegina</taxon>
        <taxon>IRL clade</taxon>
        <taxon>Trifolieae</taxon>
        <taxon>Medicago</taxon>
    </lineage>
</organism>
<name>A0A072U8H1_MEDTR</name>